<keyword evidence="1" id="KW-0472">Membrane</keyword>
<proteinExistence type="predicted"/>
<keyword evidence="1" id="KW-0812">Transmembrane</keyword>
<evidence type="ECO:0000313" key="2">
    <source>
        <dbReference type="EMBL" id="AYJ88097.1"/>
    </source>
</evidence>
<dbReference type="InterPro" id="IPR029044">
    <property type="entry name" value="Nucleotide-diphossugar_trans"/>
</dbReference>
<dbReference type="KEGG" id="spha:D3Y57_17460"/>
<keyword evidence="1" id="KW-1133">Transmembrane helix</keyword>
<feature type="transmembrane region" description="Helical" evidence="1">
    <location>
        <begin position="181"/>
        <end position="199"/>
    </location>
</feature>
<evidence type="ECO:0000256" key="1">
    <source>
        <dbReference type="SAM" id="Phobius"/>
    </source>
</evidence>
<gene>
    <name evidence="2" type="ORF">D3Y57_17460</name>
</gene>
<protein>
    <submittedName>
        <fullName evidence="2">4-diphosphocytidyl-2C-methyl-D-erythritol synthase</fullName>
    </submittedName>
</protein>
<dbReference type="Proteomes" id="UP000276254">
    <property type="component" value="Chromosome"/>
</dbReference>
<dbReference type="SUPFAM" id="SSF53448">
    <property type="entry name" value="Nucleotide-diphospho-sugar transferases"/>
    <property type="match status" value="1"/>
</dbReference>
<dbReference type="Gene3D" id="3.90.550.10">
    <property type="entry name" value="Spore Coat Polysaccharide Biosynthesis Protein SpsA, Chain A"/>
    <property type="match status" value="1"/>
</dbReference>
<dbReference type="AlphaFoldDB" id="A0A494TEY1"/>
<accession>A0A494TEY1</accession>
<dbReference type="RefSeq" id="WP_121156134.1">
    <property type="nucleotide sequence ID" value="NZ_CP032829.1"/>
</dbReference>
<evidence type="ECO:0000313" key="3">
    <source>
        <dbReference type="Proteomes" id="UP000276254"/>
    </source>
</evidence>
<name>A0A494TEY1_SPHPE</name>
<dbReference type="OrthoDB" id="159246at2"/>
<keyword evidence="3" id="KW-1185">Reference proteome</keyword>
<organism evidence="2 3">
    <name type="scientific">Sphingomonas paeninsulae</name>
    <dbReference type="NCBI Taxonomy" id="2319844"/>
    <lineage>
        <taxon>Bacteria</taxon>
        <taxon>Pseudomonadati</taxon>
        <taxon>Pseudomonadota</taxon>
        <taxon>Alphaproteobacteria</taxon>
        <taxon>Sphingomonadales</taxon>
        <taxon>Sphingomonadaceae</taxon>
        <taxon>Sphingomonas</taxon>
    </lineage>
</organism>
<reference evidence="2 3" key="1">
    <citation type="submission" date="2018-09" db="EMBL/GenBank/DDBJ databases">
        <title>Sphingomonas peninsula sp. nov., isolated from fildes peninsula, Antarctic soil.</title>
        <authorList>
            <person name="Yingchao G."/>
        </authorList>
    </citation>
    <scope>NUCLEOTIDE SEQUENCE [LARGE SCALE GENOMIC DNA]</scope>
    <source>
        <strain evidence="2 3">YZ-8</strain>
    </source>
</reference>
<sequence>MTIGITAVVLAGERPGGDALATSFGVAAKAMIPVSGVPMVARVVVALESHSDIARVVVVGGDVLASVWAGAELAGRTIAETVSVLVDRGQFPLLITTADHALLDAAMIESFIVGARGHDLAVGVVEQKVLLTAYPMSKRTWLRFRGGAYSGANLFWIGSAKVAPVLEIWAAIEQRRKRGRALLSAFGPIVLLGTALRLLTIQGALARIGKRFGLSAAAVVMPQAEACIDVDNVADHKLVEAILAARDVL</sequence>
<dbReference type="EMBL" id="CP032829">
    <property type="protein sequence ID" value="AYJ88097.1"/>
    <property type="molecule type" value="Genomic_DNA"/>
</dbReference>